<name>A0ABN0JPE8_9GAMM</name>
<dbReference type="Proteomes" id="UP000013190">
    <property type="component" value="Unassembled WGS sequence"/>
</dbReference>
<accession>A0ABN0JPE8</accession>
<evidence type="ECO:0000313" key="2">
    <source>
        <dbReference type="Proteomes" id="UP000013190"/>
    </source>
</evidence>
<proteinExistence type="predicted"/>
<organism evidence="1 2">
    <name type="scientific">Acinetobacter modestus</name>
    <dbReference type="NCBI Taxonomy" id="1776740"/>
    <lineage>
        <taxon>Bacteria</taxon>
        <taxon>Pseudomonadati</taxon>
        <taxon>Pseudomonadota</taxon>
        <taxon>Gammaproteobacteria</taxon>
        <taxon>Moraxellales</taxon>
        <taxon>Moraxellaceae</taxon>
        <taxon>Acinetobacter</taxon>
    </lineage>
</organism>
<gene>
    <name evidence="1" type="ORF">F992_01710</name>
</gene>
<dbReference type="EMBL" id="APOJ01000023">
    <property type="protein sequence ID" value="ENU27105.1"/>
    <property type="molecule type" value="Genomic_DNA"/>
</dbReference>
<comment type="caution">
    <text evidence="1">The sequence shown here is derived from an EMBL/GenBank/DDBJ whole genome shotgun (WGS) entry which is preliminary data.</text>
</comment>
<keyword evidence="2" id="KW-1185">Reference proteome</keyword>
<evidence type="ECO:0000313" key="1">
    <source>
        <dbReference type="EMBL" id="ENU27105.1"/>
    </source>
</evidence>
<sequence length="201" mass="22004">MNTTKILGEAVGIQSQGTVDKTETQTKEGLTSALIVGQFKRGRVDKPMTIHQGNIRGQLGYEPTNIDYQAVQDCLDTGVLSVQVLRVGGMIVDPEVPHIISCEGATENISFFITGNWQIYIDDEIEPYSGKISNALSQLFSAGKITGDWDGVMLMQNIDNVPHRFKFFPIDENVTHVAATNNPTFIEHEDGSLTFCLAAIA</sequence>
<reference evidence="1 2" key="2">
    <citation type="journal article" date="2016" name="Int. J. Syst. Evol. Microbiol.">
        <title>Taxonomy of haemolytic and/or proteolytic strains of the genus Acinetobacter with the proposal of Acinetobacter courvalinii sp. nov. (genomic species 14 sensu Bouvet &amp; Jeanjean), Acinetobacter dispersus sp. nov. (genomic species 17), Acinetobacter modestus sp. nov., Acinetobacter proteolyticus sp. nov. and Acinetobacter vivianii sp. nov.</title>
        <authorList>
            <person name="Nemec A."/>
            <person name="Radolfova-Krizova L."/>
            <person name="Maixnerova M."/>
            <person name="Vrestiakova E."/>
            <person name="Jezek P."/>
            <person name="Sedo O."/>
        </authorList>
    </citation>
    <scope>NUCLEOTIDE SEQUENCE [LARGE SCALE GENOMIC DNA]</scope>
    <source>
        <strain evidence="1 2">NIPH 236</strain>
    </source>
</reference>
<reference evidence="2" key="1">
    <citation type="submission" date="2013-02" db="EMBL/GenBank/DDBJ databases">
        <title>The Genome Sequence of Acinetobacter sp. NIPH 236.</title>
        <authorList>
            <consortium name="The Broad Institute Genome Sequencing Platform"/>
            <consortium name="The Broad Institute Genome Sequencing Center for Infectious Disease"/>
            <person name="Cerqueira G."/>
            <person name="Feldgarden M."/>
            <person name="Courvalin P."/>
            <person name="Perichon B."/>
            <person name="Grillot-Courvalin C."/>
            <person name="Clermont D."/>
            <person name="Rocha E."/>
            <person name="Yoon E.-J."/>
            <person name="Nemec A."/>
            <person name="Walker B."/>
            <person name="Young S.K."/>
            <person name="Zeng Q."/>
            <person name="Gargeya S."/>
            <person name="Fitzgerald M."/>
            <person name="Haas B."/>
            <person name="Abouelleil A."/>
            <person name="Alvarado L."/>
            <person name="Arachchi H.M."/>
            <person name="Berlin A.M."/>
            <person name="Chapman S.B."/>
            <person name="Dewar J."/>
            <person name="Goldberg J."/>
            <person name="Griggs A."/>
            <person name="Gujja S."/>
            <person name="Hansen M."/>
            <person name="Howarth C."/>
            <person name="Imamovic A."/>
            <person name="Larimer J."/>
            <person name="McCowan C."/>
            <person name="Murphy C."/>
            <person name="Neiman D."/>
            <person name="Pearson M."/>
            <person name="Priest M."/>
            <person name="Roberts A."/>
            <person name="Saif S."/>
            <person name="Shea T."/>
            <person name="Sisk P."/>
            <person name="Sykes S."/>
            <person name="Wortman J."/>
            <person name="Nusbaum C."/>
            <person name="Birren B."/>
        </authorList>
    </citation>
    <scope>NUCLEOTIDE SEQUENCE [LARGE SCALE GENOMIC DNA]</scope>
    <source>
        <strain evidence="2">NIPH 236</strain>
    </source>
</reference>
<protein>
    <submittedName>
        <fullName evidence="1">Uncharacterized protein</fullName>
    </submittedName>
</protein>